<gene>
    <name evidence="2" type="ORF">A1QC_02615</name>
</gene>
<keyword evidence="1" id="KW-1133">Transmembrane helix</keyword>
<dbReference type="AlphaFoldDB" id="A0A1E5E0Q2"/>
<dbReference type="eggNOG" id="ENOG50333U3">
    <property type="taxonomic scope" value="Bacteria"/>
</dbReference>
<sequence length="340" mass="39539">MNTEIKQLDEAIQVAEKFWDEYNNKDKVNNCWSVFTGLLQLTQTCPALEAEKIDECFFSTKELAEKLSELNQKRYDFYQGNSKEITRLYNEVTKRLDEVNSRLIEIAHEIGVAVIPSIEKTQTSGGQGNQSSYRFIALPINKIEIRNINSDTNEENLSSSNIQYHIESTPKLPIWSRWLNDIDMKKYRLPMLLLTISPVLAMMIFVILFWISLSYDIPYHSITMVSLFTYSGIFCLCFHYLFSLINFNIALLPDWMLPLRLKAATLRYELHEPNNEHISTIRKLCVKVYTGKCSICSHRIYLQAKGVPFNKRIIGVCSNNPIEHRFSFDYTTLKGEKITR</sequence>
<feature type="transmembrane region" description="Helical" evidence="1">
    <location>
        <begin position="192"/>
        <end position="215"/>
    </location>
</feature>
<evidence type="ECO:0000313" key="3">
    <source>
        <dbReference type="Proteomes" id="UP000094070"/>
    </source>
</evidence>
<keyword evidence="1" id="KW-0472">Membrane</keyword>
<accession>A0A1E5E0Q2</accession>
<keyword evidence="1" id="KW-0812">Transmembrane</keyword>
<evidence type="ECO:0000313" key="2">
    <source>
        <dbReference type="EMBL" id="OEF24061.1"/>
    </source>
</evidence>
<keyword evidence="3" id="KW-1185">Reference proteome</keyword>
<protein>
    <submittedName>
        <fullName evidence="2">Uncharacterized protein</fullName>
    </submittedName>
</protein>
<dbReference type="Proteomes" id="UP000094070">
    <property type="component" value="Unassembled WGS sequence"/>
</dbReference>
<dbReference type="RefSeq" id="WP_017026013.1">
    <property type="nucleotide sequence ID" value="NZ_AJYK02000082.1"/>
</dbReference>
<comment type="caution">
    <text evidence="2">The sequence shown here is derived from an EMBL/GenBank/DDBJ whole genome shotgun (WGS) entry which is preliminary data.</text>
</comment>
<dbReference type="EMBL" id="AJYK02000082">
    <property type="protein sequence ID" value="OEF24061.1"/>
    <property type="molecule type" value="Genomic_DNA"/>
</dbReference>
<proteinExistence type="predicted"/>
<reference evidence="2 3" key="1">
    <citation type="journal article" date="2012" name="Science">
        <title>Ecological populations of bacteria act as socially cohesive units of antibiotic production and resistance.</title>
        <authorList>
            <person name="Cordero O.X."/>
            <person name="Wildschutte H."/>
            <person name="Kirkup B."/>
            <person name="Proehl S."/>
            <person name="Ngo L."/>
            <person name="Hussain F."/>
            <person name="Le Roux F."/>
            <person name="Mincer T."/>
            <person name="Polz M.F."/>
        </authorList>
    </citation>
    <scope>NUCLEOTIDE SEQUENCE [LARGE SCALE GENOMIC DNA]</scope>
    <source>
        <strain evidence="2 3">1S-45</strain>
    </source>
</reference>
<organism evidence="2 3">
    <name type="scientific">Vibrio rumoiensis 1S-45</name>
    <dbReference type="NCBI Taxonomy" id="1188252"/>
    <lineage>
        <taxon>Bacteria</taxon>
        <taxon>Pseudomonadati</taxon>
        <taxon>Pseudomonadota</taxon>
        <taxon>Gammaproteobacteria</taxon>
        <taxon>Vibrionales</taxon>
        <taxon>Vibrionaceae</taxon>
        <taxon>Vibrio</taxon>
    </lineage>
</organism>
<name>A0A1E5E0Q2_9VIBR</name>
<evidence type="ECO:0000256" key="1">
    <source>
        <dbReference type="SAM" id="Phobius"/>
    </source>
</evidence>
<dbReference type="OrthoDB" id="8928961at2"/>
<feature type="transmembrane region" description="Helical" evidence="1">
    <location>
        <begin position="227"/>
        <end position="252"/>
    </location>
</feature>